<dbReference type="AlphaFoldDB" id="A0A3F2RGG9"/>
<evidence type="ECO:0008006" key="3">
    <source>
        <dbReference type="Google" id="ProtNLM"/>
    </source>
</evidence>
<evidence type="ECO:0000313" key="2">
    <source>
        <dbReference type="Proteomes" id="UP000277300"/>
    </source>
</evidence>
<dbReference type="InterPro" id="IPR052727">
    <property type="entry name" value="Rab4/Rab5_effector"/>
</dbReference>
<evidence type="ECO:0000313" key="1">
    <source>
        <dbReference type="EMBL" id="RLN55177.1"/>
    </source>
</evidence>
<dbReference type="OrthoDB" id="94166at2759"/>
<organism evidence="1 2">
    <name type="scientific">Phytophthora kernoviae</name>
    <dbReference type="NCBI Taxonomy" id="325452"/>
    <lineage>
        <taxon>Eukaryota</taxon>
        <taxon>Sar</taxon>
        <taxon>Stramenopiles</taxon>
        <taxon>Oomycota</taxon>
        <taxon>Peronosporomycetes</taxon>
        <taxon>Peronosporales</taxon>
        <taxon>Peronosporaceae</taxon>
        <taxon>Phytophthora</taxon>
    </lineage>
</organism>
<dbReference type="EMBL" id="MBDO02000454">
    <property type="protein sequence ID" value="RLN55177.1"/>
    <property type="molecule type" value="Genomic_DNA"/>
</dbReference>
<dbReference type="PANTHER" id="PTHR13510">
    <property type="entry name" value="FYVE-FINGER-CONTAINING RAB5 EFFECTOR PROTEIN RABENOSYN-5-RELATED"/>
    <property type="match status" value="1"/>
</dbReference>
<reference evidence="1 2" key="1">
    <citation type="submission" date="2018-07" db="EMBL/GenBank/DDBJ databases">
        <title>Genome sequencing of oomycete isolates from Chile give support for New Zealand origin for Phytophthora kernoviae and make available the first Nothophytophthora sp. genome.</title>
        <authorList>
            <person name="Studholme D.J."/>
            <person name="Sanfuentes E."/>
            <person name="Panda P."/>
            <person name="Hill R."/>
            <person name="Sambles C."/>
            <person name="Grant M."/>
            <person name="Williams N.M."/>
            <person name="Mcdougal R.L."/>
        </authorList>
    </citation>
    <scope>NUCLEOTIDE SEQUENCE [LARGE SCALE GENOMIC DNA]</scope>
    <source>
        <strain evidence="1">Chile6</strain>
    </source>
</reference>
<dbReference type="Gene3D" id="3.30.530.20">
    <property type="match status" value="1"/>
</dbReference>
<name>A0A3F2RGG9_9STRA</name>
<dbReference type="PANTHER" id="PTHR13510:SF44">
    <property type="entry name" value="RABENOSYN-5"/>
    <property type="match status" value="1"/>
</dbReference>
<comment type="caution">
    <text evidence="1">The sequence shown here is derived from an EMBL/GenBank/DDBJ whole genome shotgun (WGS) entry which is preliminary data.</text>
</comment>
<dbReference type="Proteomes" id="UP000277300">
    <property type="component" value="Unassembled WGS sequence"/>
</dbReference>
<sequence length="271" mass="31083">MAKQRFQTSPYRDLTLTLKDRRMLMELENDMVEDTFRKYETYVMENCQVNLNRWKHVKSKDDLHIYVKRTERVQSIGSKLRELFKRRSGDAASNKMPIVLSVGTFKGKLDDLMFGTLNHTKDIMHVKSSYVGDYNDGAVLATLATPTTEEPFRSLTVKWFQIDLPFSSTGLIRNRDFICLEASGFLHLTNGDRVGYFMLHSIDSPQTQPLPNVERARHTMTGFFRQVASDVIDTFCFDTVSPGGNIYRPFVLTICANALLSATNYDGRNYS</sequence>
<proteinExistence type="predicted"/>
<gene>
    <name evidence="1" type="ORF">BBP00_00008620</name>
</gene>
<protein>
    <recommendedName>
        <fullName evidence="3">START domain-containing protein</fullName>
    </recommendedName>
</protein>
<accession>A0A3F2RGG9</accession>
<dbReference type="InterPro" id="IPR023393">
    <property type="entry name" value="START-like_dom_sf"/>
</dbReference>
<dbReference type="SUPFAM" id="SSF55961">
    <property type="entry name" value="Bet v1-like"/>
    <property type="match status" value="1"/>
</dbReference>